<name>I4H9V8_MICAE</name>
<dbReference type="InterPro" id="IPR050131">
    <property type="entry name" value="Peptidase_S8_subtilisin-like"/>
</dbReference>
<feature type="active site" description="Charge relay system" evidence="5">
    <location>
        <position position="100"/>
    </location>
</feature>
<protein>
    <submittedName>
        <fullName evidence="9">Peptidase S8 and S53, subtilisin, kexin, sedolisin</fullName>
    </submittedName>
</protein>
<dbReference type="PANTHER" id="PTHR43806:SF11">
    <property type="entry name" value="CEREVISIN-RELATED"/>
    <property type="match status" value="1"/>
</dbReference>
<dbReference type="Gene3D" id="3.40.50.200">
    <property type="entry name" value="Peptidase S8/S53 domain"/>
    <property type="match status" value="1"/>
</dbReference>
<keyword evidence="3 5" id="KW-0378">Hydrolase</keyword>
<accession>I4H9V8</accession>
<evidence type="ECO:0000256" key="5">
    <source>
        <dbReference type="PROSITE-ProRule" id="PRU01240"/>
    </source>
</evidence>
<evidence type="ECO:0000313" key="9">
    <source>
        <dbReference type="EMBL" id="CCI18832.1"/>
    </source>
</evidence>
<dbReference type="GO" id="GO:0004252">
    <property type="term" value="F:serine-type endopeptidase activity"/>
    <property type="evidence" value="ECO:0007669"/>
    <property type="project" value="UniProtKB-UniRule"/>
</dbReference>
<dbReference type="PROSITE" id="PS51892">
    <property type="entry name" value="SUBTILASE"/>
    <property type="match status" value="1"/>
</dbReference>
<dbReference type="CDD" id="cd07476">
    <property type="entry name" value="Peptidases_S8_thiazoline_oxidase_subtilisin-like_protease"/>
    <property type="match status" value="1"/>
</dbReference>
<dbReference type="Pfam" id="PF18047">
    <property type="entry name" value="PatG_D"/>
    <property type="match status" value="1"/>
</dbReference>
<dbReference type="InterPro" id="IPR000209">
    <property type="entry name" value="Peptidase_S8/S53_dom"/>
</dbReference>
<sequence length="689" mass="75554">MPDLNAIPGMTALRSQTKGDPRIKIAVLDGPIDLDRACFQGANITRLDPYWSEEFPIDPQHLQAFLDVEKSGKSDEEKEDLLKEAIPDENIRASLHLRFHANHIISTICGQPGSPVEGIAPNATVINIPIAYSNDDFINPLNLSRAISTAIEQGVNIIHCAACHPTQSGLAHEFIDKAIRQAQANNILVIAPGGNDKGECWCVPAVLENVLTVGAMKDTGEPFKFSNFGGKYASQGILAPGENILGAQPGTDDPIRKKGTSCAAPIVTGTAALLMSLQLEQGLSPDAEAVRAALINSAIPCDPKEVEEPERCLLGKINIAGAYELLTGEPLKEVEKQGKEETAEKEAGEQLPVTLVSPQSPVITAISNLNNLENGMIPSNVTENSTSVTISEKQQISNTIVPSNITPSQRSNLVYVLGTLGYDFGTEARRDTFKQLMPTITIDNLELPPNPYDARQMVDYLESNLSETKSLIWTVNLELTPIYAIKPVGAFAAEIYQVMQYMLAGQILPEADEDYVERVSIPGMLTEETVRLFSGQIVPVIKVNSPRGMYGWKVNTLIESAIETVRTEHEIADEARMRRSLTSFLNRIYYDLRNVGQIARDRALNFAATNAFQAVQTFSQAVAMGMELHSIEVEKSPFCRYGSECWDVKLKFFDPENGLRAKRVFRFTIDVSDRTPVTLGEVRSWAVSK</sequence>
<feature type="active site" description="Charge relay system" evidence="5">
    <location>
        <position position="261"/>
    </location>
</feature>
<dbReference type="GO" id="GO:0006508">
    <property type="term" value="P:proteolysis"/>
    <property type="evidence" value="ECO:0007669"/>
    <property type="project" value="UniProtKB-KW"/>
</dbReference>
<keyword evidence="4 5" id="KW-0720">Serine protease</keyword>
<evidence type="ECO:0000259" key="8">
    <source>
        <dbReference type="Pfam" id="PF18065"/>
    </source>
</evidence>
<feature type="domain" description="PatG C-terminal" evidence="8">
    <location>
        <begin position="573"/>
        <end position="685"/>
    </location>
</feature>
<feature type="active site" description="Charge relay system" evidence="5">
    <location>
        <position position="29"/>
    </location>
</feature>
<comment type="similarity">
    <text evidence="1 5">Belongs to the peptidase S8 family.</text>
</comment>
<feature type="domain" description="PatG" evidence="7">
    <location>
        <begin position="414"/>
        <end position="525"/>
    </location>
</feature>
<keyword evidence="2 5" id="KW-0645">Protease</keyword>
<dbReference type="Pfam" id="PF18065">
    <property type="entry name" value="PatG_C"/>
    <property type="match status" value="1"/>
</dbReference>
<dbReference type="SUPFAM" id="SSF52743">
    <property type="entry name" value="Subtilisin-like"/>
    <property type="match status" value="1"/>
</dbReference>
<dbReference type="HOGENOM" id="CLU_011630_0_0_3"/>
<dbReference type="Pfam" id="PF00082">
    <property type="entry name" value="Peptidase_S8"/>
    <property type="match status" value="1"/>
</dbReference>
<evidence type="ECO:0000256" key="1">
    <source>
        <dbReference type="ARBA" id="ARBA00011073"/>
    </source>
</evidence>
<evidence type="ECO:0000256" key="3">
    <source>
        <dbReference type="ARBA" id="ARBA00022801"/>
    </source>
</evidence>
<dbReference type="NCBIfam" id="TIGR03895">
    <property type="entry name" value="protease_PatA"/>
    <property type="match status" value="1"/>
</dbReference>
<dbReference type="EMBL" id="CAIM01000379">
    <property type="protein sequence ID" value="CCI18832.1"/>
    <property type="molecule type" value="Genomic_DNA"/>
</dbReference>
<dbReference type="InterPro" id="IPR023828">
    <property type="entry name" value="Peptidase_S8_Ser-AS"/>
</dbReference>
<dbReference type="InterPro" id="IPR040636">
    <property type="entry name" value="PatG_C"/>
</dbReference>
<evidence type="ECO:0000259" key="6">
    <source>
        <dbReference type="Pfam" id="PF00082"/>
    </source>
</evidence>
<dbReference type="Proteomes" id="UP000003613">
    <property type="component" value="Unassembled WGS sequence"/>
</dbReference>
<dbReference type="InterPro" id="IPR023830">
    <property type="entry name" value="Peptidase_S8A_PatG"/>
</dbReference>
<comment type="caution">
    <text evidence="9">The sequence shown here is derived from an EMBL/GenBank/DDBJ whole genome shotgun (WGS) entry which is preliminary data.</text>
</comment>
<evidence type="ECO:0000256" key="2">
    <source>
        <dbReference type="ARBA" id="ARBA00022670"/>
    </source>
</evidence>
<dbReference type="PANTHER" id="PTHR43806">
    <property type="entry name" value="PEPTIDASE S8"/>
    <property type="match status" value="1"/>
</dbReference>
<evidence type="ECO:0000313" key="10">
    <source>
        <dbReference type="Proteomes" id="UP000003613"/>
    </source>
</evidence>
<dbReference type="AlphaFoldDB" id="I4H9V8"/>
<gene>
    <name evidence="9" type="ORF">MICAF_440007</name>
</gene>
<dbReference type="PROSITE" id="PS00138">
    <property type="entry name" value="SUBTILASE_SER"/>
    <property type="match status" value="1"/>
</dbReference>
<evidence type="ECO:0000256" key="4">
    <source>
        <dbReference type="ARBA" id="ARBA00022825"/>
    </source>
</evidence>
<dbReference type="InterPro" id="IPR040483">
    <property type="entry name" value="PatG_dom"/>
</dbReference>
<proteinExistence type="inferred from homology"/>
<dbReference type="RefSeq" id="WP_004161231.1">
    <property type="nucleotide sequence ID" value="NZ_HE973315.1"/>
</dbReference>
<dbReference type="InterPro" id="IPR036852">
    <property type="entry name" value="Peptidase_S8/S53_dom_sf"/>
</dbReference>
<feature type="domain" description="Peptidase S8/S53" evidence="6">
    <location>
        <begin position="23"/>
        <end position="302"/>
    </location>
</feature>
<reference evidence="9 10" key="1">
    <citation type="submission" date="2012-04" db="EMBL/GenBank/DDBJ databases">
        <authorList>
            <person name="Genoscope - CEA"/>
        </authorList>
    </citation>
    <scope>NUCLEOTIDE SEQUENCE [LARGE SCALE GENOMIC DNA]</scope>
    <source>
        <strain evidence="9 10">9807</strain>
    </source>
</reference>
<evidence type="ECO:0000259" key="7">
    <source>
        <dbReference type="Pfam" id="PF18047"/>
    </source>
</evidence>
<dbReference type="InterPro" id="IPR034056">
    <property type="entry name" value="Pep_S8_PatG/PatA-like"/>
</dbReference>
<organism evidence="9 10">
    <name type="scientific">Microcystis aeruginosa PCC 9807</name>
    <dbReference type="NCBI Taxonomy" id="1160283"/>
    <lineage>
        <taxon>Bacteria</taxon>
        <taxon>Bacillati</taxon>
        <taxon>Cyanobacteriota</taxon>
        <taxon>Cyanophyceae</taxon>
        <taxon>Oscillatoriophycideae</taxon>
        <taxon>Chroococcales</taxon>
        <taxon>Microcystaceae</taxon>
        <taxon>Microcystis</taxon>
    </lineage>
</organism>